<evidence type="ECO:0000256" key="1">
    <source>
        <dbReference type="ARBA" id="ARBA00004127"/>
    </source>
</evidence>
<dbReference type="GeneID" id="36323580"/>
<evidence type="ECO:0000313" key="8">
    <source>
        <dbReference type="Proteomes" id="UP000194127"/>
    </source>
</evidence>
<feature type="transmembrane region" description="Helical" evidence="6">
    <location>
        <begin position="267"/>
        <end position="287"/>
    </location>
</feature>
<keyword evidence="8" id="KW-1185">Reference proteome</keyword>
<dbReference type="PANTHER" id="PTHR28293:SF1">
    <property type="entry name" value="NUCLEAR RIM PROTEIN 1"/>
    <property type="match status" value="1"/>
</dbReference>
<keyword evidence="3 6" id="KW-1133">Transmembrane helix</keyword>
<feature type="compositionally biased region" description="Low complexity" evidence="5">
    <location>
        <begin position="24"/>
        <end position="36"/>
    </location>
</feature>
<evidence type="ECO:0000256" key="2">
    <source>
        <dbReference type="ARBA" id="ARBA00022692"/>
    </source>
</evidence>
<keyword evidence="4 6" id="KW-0472">Membrane</keyword>
<reference evidence="7 8" key="1">
    <citation type="submission" date="2017-04" db="EMBL/GenBank/DDBJ databases">
        <title>Genome Sequence of the Model Brown-Rot Fungus Postia placenta SB12.</title>
        <authorList>
            <consortium name="DOE Joint Genome Institute"/>
            <person name="Gaskell J."/>
            <person name="Kersten P."/>
            <person name="Larrondo L.F."/>
            <person name="Canessa P."/>
            <person name="Martinez D."/>
            <person name="Hibbett D."/>
            <person name="Schmoll M."/>
            <person name="Kubicek C.P."/>
            <person name="Martinez A.T."/>
            <person name="Yadav J."/>
            <person name="Master E."/>
            <person name="Magnuson J.K."/>
            <person name="James T."/>
            <person name="Yaver D."/>
            <person name="Berka R."/>
            <person name="Labutti K."/>
            <person name="Lipzen A."/>
            <person name="Aerts A."/>
            <person name="Barry K."/>
            <person name="Henrissat B."/>
            <person name="Blanchette R."/>
            <person name="Grigoriev I."/>
            <person name="Cullen D."/>
        </authorList>
    </citation>
    <scope>NUCLEOTIDE SEQUENCE [LARGE SCALE GENOMIC DNA]</scope>
    <source>
        <strain evidence="7 8">MAD-698-R-SB12</strain>
    </source>
</reference>
<dbReference type="AlphaFoldDB" id="A0A1X6NA56"/>
<evidence type="ECO:0000256" key="6">
    <source>
        <dbReference type="SAM" id="Phobius"/>
    </source>
</evidence>
<dbReference type="RefSeq" id="XP_024342323.1">
    <property type="nucleotide sequence ID" value="XM_024478630.1"/>
</dbReference>
<name>A0A1X6NA56_9APHY</name>
<dbReference type="PANTHER" id="PTHR28293">
    <property type="entry name" value="NUCLEAR RIM PROTEIN 1"/>
    <property type="match status" value="1"/>
</dbReference>
<accession>A0A1X6NA56</accession>
<protein>
    <recommendedName>
        <fullName evidence="9">Nuclear rim protein 1</fullName>
    </recommendedName>
</protein>
<feature type="transmembrane region" description="Helical" evidence="6">
    <location>
        <begin position="197"/>
        <end position="220"/>
    </location>
</feature>
<dbReference type="Pfam" id="PF10332">
    <property type="entry name" value="DUF2418"/>
    <property type="match status" value="1"/>
</dbReference>
<sequence length="413" mass="45794">MSQLRRFAQTNNATVGTSTPRRGSTSASPASVPSTPLRGTPVPVTPRTRLVYPISPATSPSISASTPFDWEAARSQRPPPYATPLQGKRVRGLRQSEVGTPGAASPGPLTPGGKRSQRVVRKKGLVERISSIPSEIAFQISLFPHNVPLPSSVTSAYLLGGFLHFLHLCVRVARISRVPDSDLGWEDMYREGEGDSWFDWTIPTATILFSAAVLNTLYLFTRTRIYQLTLASDPVSSPHAAYVSRPRVVRPQDDNEPPRRRIQLGSLALSLLSHLGRALMLSIRFLLNLSPPKAREQTIRGINSTERIQQLEVWTPGELESTLFAIYSPVHALLWTAVTSANWMLICCIMGTVSVQMRAMTRAYETLLKDRAIIAAEVLHEYDEKFVYPRVMPVRKDAAVMTHQSEMVDVWTN</sequence>
<dbReference type="EMBL" id="KZ110593">
    <property type="protein sequence ID" value="OSX65529.1"/>
    <property type="molecule type" value="Genomic_DNA"/>
</dbReference>
<dbReference type="OrthoDB" id="3363151at2759"/>
<feature type="region of interest" description="Disordered" evidence="5">
    <location>
        <begin position="1"/>
        <end position="118"/>
    </location>
</feature>
<evidence type="ECO:0000313" key="7">
    <source>
        <dbReference type="EMBL" id="OSX65529.1"/>
    </source>
</evidence>
<evidence type="ECO:0000256" key="5">
    <source>
        <dbReference type="SAM" id="MobiDB-lite"/>
    </source>
</evidence>
<feature type="transmembrane region" description="Helical" evidence="6">
    <location>
        <begin position="332"/>
        <end position="353"/>
    </location>
</feature>
<dbReference type="InterPro" id="IPR018819">
    <property type="entry name" value="Nur1/Mug154"/>
</dbReference>
<evidence type="ECO:0000256" key="4">
    <source>
        <dbReference type="ARBA" id="ARBA00023136"/>
    </source>
</evidence>
<dbReference type="GO" id="GO:0012505">
    <property type="term" value="C:endomembrane system"/>
    <property type="evidence" value="ECO:0007669"/>
    <property type="project" value="UniProtKB-SubCell"/>
</dbReference>
<organism evidence="7 8">
    <name type="scientific">Postia placenta MAD-698-R-SB12</name>
    <dbReference type="NCBI Taxonomy" id="670580"/>
    <lineage>
        <taxon>Eukaryota</taxon>
        <taxon>Fungi</taxon>
        <taxon>Dikarya</taxon>
        <taxon>Basidiomycota</taxon>
        <taxon>Agaricomycotina</taxon>
        <taxon>Agaricomycetes</taxon>
        <taxon>Polyporales</taxon>
        <taxon>Adustoporiaceae</taxon>
        <taxon>Rhodonia</taxon>
    </lineage>
</organism>
<evidence type="ECO:0008006" key="9">
    <source>
        <dbReference type="Google" id="ProtNLM"/>
    </source>
</evidence>
<dbReference type="STRING" id="670580.A0A1X6NA56"/>
<feature type="compositionally biased region" description="Low complexity" evidence="5">
    <location>
        <begin position="53"/>
        <end position="67"/>
    </location>
</feature>
<feature type="compositionally biased region" description="Polar residues" evidence="5">
    <location>
        <begin position="1"/>
        <end position="23"/>
    </location>
</feature>
<dbReference type="Proteomes" id="UP000194127">
    <property type="component" value="Unassembled WGS sequence"/>
</dbReference>
<dbReference type="GO" id="GO:0043007">
    <property type="term" value="P:maintenance of rDNA"/>
    <property type="evidence" value="ECO:0007669"/>
    <property type="project" value="TreeGrafter"/>
</dbReference>
<keyword evidence="2 6" id="KW-0812">Transmembrane</keyword>
<comment type="subcellular location">
    <subcellularLocation>
        <location evidence="1">Endomembrane system</location>
        <topology evidence="1">Multi-pass membrane protein</topology>
    </subcellularLocation>
</comment>
<proteinExistence type="predicted"/>
<gene>
    <name evidence="7" type="ORF">POSPLADRAFT_1044878</name>
</gene>
<dbReference type="GO" id="GO:0007096">
    <property type="term" value="P:regulation of exit from mitosis"/>
    <property type="evidence" value="ECO:0007669"/>
    <property type="project" value="TreeGrafter"/>
</dbReference>
<evidence type="ECO:0000256" key="3">
    <source>
        <dbReference type="ARBA" id="ARBA00022989"/>
    </source>
</evidence>